<dbReference type="Proteomes" id="UP000297025">
    <property type="component" value="Chromosome"/>
</dbReference>
<sequence length="532" mass="56724">MEATTRPADSATAAELLRELGAHRQLIAAAEAEELELVYAWVVSHPALGEGGVLSADEFPGGAGTPGVAAFTAEPLAGVLRVSPASAQSLLADTVDLVHRLPRLWDQVQALEVAVWKARRIATATRSLSLEAARWVDRQMIGAAGSIGAAALDRLIALAVARIDPAGQKEKEAAERAKWDVDLTHPRGWAGTSQLTAVGDTVALGEVMDRISADADALAGAGDADTVGARRVKALLSLAREGVDQLAFGFAAADAAASKTGRGAPRQALKVYVHASLADLATLGRSGNGSQTGAEVAIAEVERFGPITTDLLKQWLGGTKVTVTPVLDLADTTWSPPHDPPPRTRDQVVLRHHGCVFPFCGRDARAGDLDHVVPWDPDGHATPGTTPDNLAPLCRRHHRAKTDGRWRYVVLTDRTADPPGRPDTRPGHPPDHLWTDPTARPSSSPAAGPSPWMIDRPRLLSNHERHPYRRHPASVPRLAPPGRGPGGRPCRRARPPAHQRRARLGAGRSRGRRRGVHDRPAGRRRRPRPGAA</sequence>
<organism evidence="3 4">
    <name type="scientific">Nocardioides daphniae</name>
    <dbReference type="NCBI Taxonomy" id="402297"/>
    <lineage>
        <taxon>Bacteria</taxon>
        <taxon>Bacillati</taxon>
        <taxon>Actinomycetota</taxon>
        <taxon>Actinomycetes</taxon>
        <taxon>Propionibacteriales</taxon>
        <taxon>Nocardioidaceae</taxon>
        <taxon>Nocardioides</taxon>
    </lineage>
</organism>
<dbReference type="RefSeq" id="WP_135833224.1">
    <property type="nucleotide sequence ID" value="NZ_CP038462.1"/>
</dbReference>
<dbReference type="SMART" id="SM00507">
    <property type="entry name" value="HNHc"/>
    <property type="match status" value="1"/>
</dbReference>
<evidence type="ECO:0000313" key="4">
    <source>
        <dbReference type="Proteomes" id="UP000297025"/>
    </source>
</evidence>
<feature type="domain" description="HNH nuclease" evidence="2">
    <location>
        <begin position="343"/>
        <end position="399"/>
    </location>
</feature>
<gene>
    <name evidence="3" type="ORF">E2C04_15110</name>
</gene>
<feature type="compositionally biased region" description="Basic and acidic residues" evidence="1">
    <location>
        <begin position="455"/>
        <end position="465"/>
    </location>
</feature>
<keyword evidence="3" id="KW-0255">Endonuclease</keyword>
<dbReference type="InterPro" id="IPR003615">
    <property type="entry name" value="HNH_nuc"/>
</dbReference>
<feature type="compositionally biased region" description="Basic and acidic residues" evidence="1">
    <location>
        <begin position="414"/>
        <end position="434"/>
    </location>
</feature>
<feature type="compositionally biased region" description="Basic residues" evidence="1">
    <location>
        <begin position="489"/>
        <end position="532"/>
    </location>
</feature>
<feature type="compositionally biased region" description="Low complexity" evidence="1">
    <location>
        <begin position="441"/>
        <end position="451"/>
    </location>
</feature>
<proteinExistence type="predicted"/>
<keyword evidence="3" id="KW-0378">Hydrolase</keyword>
<evidence type="ECO:0000256" key="1">
    <source>
        <dbReference type="SAM" id="MobiDB-lite"/>
    </source>
</evidence>
<name>A0A4P7UDL9_9ACTN</name>
<dbReference type="CDD" id="cd00085">
    <property type="entry name" value="HNHc"/>
    <property type="match status" value="1"/>
</dbReference>
<evidence type="ECO:0000313" key="3">
    <source>
        <dbReference type="EMBL" id="QCC78186.1"/>
    </source>
</evidence>
<protein>
    <submittedName>
        <fullName evidence="3">HNH endonuclease</fullName>
    </submittedName>
</protein>
<dbReference type="AlphaFoldDB" id="A0A4P7UDL9"/>
<dbReference type="EMBL" id="CP038462">
    <property type="protein sequence ID" value="QCC78186.1"/>
    <property type="molecule type" value="Genomic_DNA"/>
</dbReference>
<reference evidence="3 4" key="1">
    <citation type="journal article" date="2008" name="Int. J. Syst. Evol. Microbiol.">
        <title>Nocardioides daphniae sp. nov., isolated from Daphnia cucullata (Crustacea: Cladocera).</title>
        <authorList>
            <person name="Toth E.M."/>
            <person name="Keki Z."/>
            <person name="Homonnay Z.G."/>
            <person name="Borsodi A.K."/>
            <person name="Marialigeti K."/>
            <person name="Schumann P."/>
        </authorList>
    </citation>
    <scope>NUCLEOTIDE SEQUENCE [LARGE SCALE GENOMIC DNA]</scope>
    <source>
        <strain evidence="3 4">JCM 16608</strain>
    </source>
</reference>
<dbReference type="GO" id="GO:0004519">
    <property type="term" value="F:endonuclease activity"/>
    <property type="evidence" value="ECO:0007669"/>
    <property type="project" value="UniProtKB-KW"/>
</dbReference>
<accession>A0A4P7UDL9</accession>
<evidence type="ECO:0000259" key="2">
    <source>
        <dbReference type="SMART" id="SM00507"/>
    </source>
</evidence>
<feature type="region of interest" description="Disordered" evidence="1">
    <location>
        <begin position="413"/>
        <end position="532"/>
    </location>
</feature>
<dbReference type="KEGG" id="ndp:E2C04_15110"/>
<dbReference type="OrthoDB" id="3778721at2"/>
<keyword evidence="3" id="KW-0540">Nuclease</keyword>
<dbReference type="Gene3D" id="1.10.30.50">
    <property type="match status" value="1"/>
</dbReference>